<keyword evidence="3" id="KW-1133">Transmembrane helix</keyword>
<keyword evidence="3" id="KW-0812">Transmembrane</keyword>
<dbReference type="InParanoid" id="A0A5J5ENH0"/>
<keyword evidence="3" id="KW-0472">Membrane</keyword>
<comment type="caution">
    <text evidence="5">The sequence shown here is derived from an EMBL/GenBank/DDBJ whole genome shotgun (WGS) entry which is preliminary data.</text>
</comment>
<evidence type="ECO:0000313" key="6">
    <source>
        <dbReference type="Proteomes" id="UP000326924"/>
    </source>
</evidence>
<comment type="similarity">
    <text evidence="1">Belongs to the glycosyltransferase 90 family.</text>
</comment>
<evidence type="ECO:0000259" key="4">
    <source>
        <dbReference type="SMART" id="SM00672"/>
    </source>
</evidence>
<accession>A0A5J5ENH0</accession>
<organism evidence="5 6">
    <name type="scientific">Sphaerosporella brunnea</name>
    <dbReference type="NCBI Taxonomy" id="1250544"/>
    <lineage>
        <taxon>Eukaryota</taxon>
        <taxon>Fungi</taxon>
        <taxon>Dikarya</taxon>
        <taxon>Ascomycota</taxon>
        <taxon>Pezizomycotina</taxon>
        <taxon>Pezizomycetes</taxon>
        <taxon>Pezizales</taxon>
        <taxon>Pyronemataceae</taxon>
        <taxon>Sphaerosporella</taxon>
    </lineage>
</organism>
<dbReference type="InterPro" id="IPR006598">
    <property type="entry name" value="CAP10"/>
</dbReference>
<dbReference type="PANTHER" id="PTHR12203:SF35">
    <property type="entry name" value="PROTEIN O-GLUCOSYLTRANSFERASE 1"/>
    <property type="match status" value="1"/>
</dbReference>
<dbReference type="InterPro" id="IPR051091">
    <property type="entry name" value="O-Glucosyltr/Glycosyltrsf_90"/>
</dbReference>
<feature type="domain" description="Glycosyl transferase CAP10" evidence="4">
    <location>
        <begin position="354"/>
        <end position="647"/>
    </location>
</feature>
<gene>
    <name evidence="5" type="ORF">FN846DRAFT_961516</name>
</gene>
<name>A0A5J5ENH0_9PEZI</name>
<proteinExistence type="inferred from homology"/>
<evidence type="ECO:0000256" key="2">
    <source>
        <dbReference type="ARBA" id="ARBA00022679"/>
    </source>
</evidence>
<dbReference type="OrthoDB" id="202415at2759"/>
<protein>
    <recommendedName>
        <fullName evidence="4">Glycosyl transferase CAP10 domain-containing protein</fullName>
    </recommendedName>
</protein>
<sequence length="656" mass="73699">MVKSGRRGQPWAEGLLALARSLGLPRKRFMLLGFTTVFLLMYTFVNYSNANFPRLAFSISSDAAATTCATQLATGSTNPPQKDQLDGVGHKLKAPGKLHPIPELIKAGEAKWNAMLKSQSRTLSAAATEYKRRYGLPPPDGFDLWFKYALEHNVKLVDEYDEMMTALAPLRKLGSKEVRRRAENMLKYGFEEMGGLVVDGPHGELTFWDPEKEKKLQKRGGLVVVDGDPNGGYRTSGLLEMLEPVKGILKQKMKRWPKFAIPVNELAESRVVGGDDAKWRSLTDALVTRKDKYSPEDFWHEHRSGSRTLAEDFVLACGLESVYGKKAAGTRFEFGVQEVISLDGELKGEGRKADFLVDPNADNDICQRPELMAVHGVFRGTRLTTKGLYPMLSYGRPSAFSDIPIPSRYQWDEDGAYEYYASEDHPWEEKEAKIYWRGEPSGGGHGDKYYGSMHRHRLVALTNPKHFKTSVTMTGADAQGVYVEAVEPASVAQGFTNVTFCDIFSDQDNLCDMFGCDLQGVFPFEPRVNFPEAWRNKLVIDSDGWGPSGRWRALIASGSLAIRSSVYREWFGQLMVPWVHYVPASVGLSELWGILGYFLGGGDGMIAHDQEAKKIAEQGARWVEEHFRKEDMTIYCFRLILELNRLFNGDQWVYNA</sequence>
<dbReference type="EMBL" id="VXIS01000176">
    <property type="protein sequence ID" value="KAA8898907.1"/>
    <property type="molecule type" value="Genomic_DNA"/>
</dbReference>
<dbReference type="PANTHER" id="PTHR12203">
    <property type="entry name" value="KDEL LYS-ASP-GLU-LEU CONTAINING - RELATED"/>
    <property type="match status" value="1"/>
</dbReference>
<feature type="transmembrane region" description="Helical" evidence="3">
    <location>
        <begin position="29"/>
        <end position="47"/>
    </location>
</feature>
<dbReference type="GO" id="GO:0016740">
    <property type="term" value="F:transferase activity"/>
    <property type="evidence" value="ECO:0007669"/>
    <property type="project" value="UniProtKB-KW"/>
</dbReference>
<dbReference type="Proteomes" id="UP000326924">
    <property type="component" value="Unassembled WGS sequence"/>
</dbReference>
<keyword evidence="2" id="KW-0808">Transferase</keyword>
<evidence type="ECO:0000256" key="3">
    <source>
        <dbReference type="SAM" id="Phobius"/>
    </source>
</evidence>
<reference evidence="5 6" key="1">
    <citation type="submission" date="2019-09" db="EMBL/GenBank/DDBJ databases">
        <title>Draft genome of the ectomycorrhizal ascomycete Sphaerosporella brunnea.</title>
        <authorList>
            <consortium name="DOE Joint Genome Institute"/>
            <person name="Benucci G.M."/>
            <person name="Marozzi G."/>
            <person name="Antonielli L."/>
            <person name="Sanchez S."/>
            <person name="Marco P."/>
            <person name="Wang X."/>
            <person name="Falini L.B."/>
            <person name="Barry K."/>
            <person name="Haridas S."/>
            <person name="Lipzen A."/>
            <person name="Labutti K."/>
            <person name="Grigoriev I.V."/>
            <person name="Murat C."/>
            <person name="Martin F."/>
            <person name="Albertini E."/>
            <person name="Donnini D."/>
            <person name="Bonito G."/>
        </authorList>
    </citation>
    <scope>NUCLEOTIDE SEQUENCE [LARGE SCALE GENOMIC DNA]</scope>
    <source>
        <strain evidence="5 6">Sb_GMNB300</strain>
    </source>
</reference>
<keyword evidence="6" id="KW-1185">Reference proteome</keyword>
<dbReference type="SMART" id="SM00672">
    <property type="entry name" value="CAP10"/>
    <property type="match status" value="1"/>
</dbReference>
<dbReference type="AlphaFoldDB" id="A0A5J5ENH0"/>
<dbReference type="Pfam" id="PF05686">
    <property type="entry name" value="Glyco_transf_90"/>
    <property type="match status" value="1"/>
</dbReference>
<evidence type="ECO:0000313" key="5">
    <source>
        <dbReference type="EMBL" id="KAA8898907.1"/>
    </source>
</evidence>
<evidence type="ECO:0000256" key="1">
    <source>
        <dbReference type="ARBA" id="ARBA00010118"/>
    </source>
</evidence>